<gene>
    <name evidence="2" type="ORF">FKW77_000111</name>
</gene>
<feature type="region of interest" description="Disordered" evidence="1">
    <location>
        <begin position="1"/>
        <end position="203"/>
    </location>
</feature>
<evidence type="ECO:0000313" key="3">
    <source>
        <dbReference type="Proteomes" id="UP000316270"/>
    </source>
</evidence>
<protein>
    <submittedName>
        <fullName evidence="2">Uncharacterized protein</fullName>
    </submittedName>
</protein>
<proteinExistence type="predicted"/>
<feature type="compositionally biased region" description="Basic residues" evidence="1">
    <location>
        <begin position="194"/>
        <end position="203"/>
    </location>
</feature>
<evidence type="ECO:0000313" key="2">
    <source>
        <dbReference type="EMBL" id="QDS69830.1"/>
    </source>
</evidence>
<dbReference type="Proteomes" id="UP000316270">
    <property type="component" value="Chromosome 4"/>
</dbReference>
<reference evidence="2 3" key="1">
    <citation type="submission" date="2019-07" db="EMBL/GenBank/DDBJ databases">
        <title>Finished genome of Venturia effusa.</title>
        <authorList>
            <person name="Young C.A."/>
            <person name="Cox M.P."/>
            <person name="Ganley A.R.D."/>
            <person name="David W.J."/>
        </authorList>
    </citation>
    <scope>NUCLEOTIDE SEQUENCE [LARGE SCALE GENOMIC DNA]</scope>
    <source>
        <strain evidence="3">albino</strain>
    </source>
</reference>
<feature type="compositionally biased region" description="Acidic residues" evidence="1">
    <location>
        <begin position="145"/>
        <end position="161"/>
    </location>
</feature>
<accession>A0A517L2G3</accession>
<feature type="compositionally biased region" description="Basic and acidic residues" evidence="1">
    <location>
        <begin position="62"/>
        <end position="71"/>
    </location>
</feature>
<dbReference type="AlphaFoldDB" id="A0A517L2G3"/>
<keyword evidence="3" id="KW-1185">Reference proteome</keyword>
<evidence type="ECO:0000256" key="1">
    <source>
        <dbReference type="SAM" id="MobiDB-lite"/>
    </source>
</evidence>
<sequence>MAGKESDTGRKRRKRARSVGINDKDECTHASMLTSPRETAPKKHKIDLETMKATVEAEESDCEPRQSTYEKSEDEEDERSTFGRSGRAPGSRVGVVEHSIGEPQEDVIEELSVAESAQSTAVLYESPGEESEVGKNLAKQAEGPEASDMDDDESDLEEDVSDNGGDLSGSEYEESEEETESEFDESEIDEDKKSKRQSPHARH</sequence>
<organism evidence="2 3">
    <name type="scientific">Venturia effusa</name>
    <dbReference type="NCBI Taxonomy" id="50376"/>
    <lineage>
        <taxon>Eukaryota</taxon>
        <taxon>Fungi</taxon>
        <taxon>Dikarya</taxon>
        <taxon>Ascomycota</taxon>
        <taxon>Pezizomycotina</taxon>
        <taxon>Dothideomycetes</taxon>
        <taxon>Pleosporomycetidae</taxon>
        <taxon>Venturiales</taxon>
        <taxon>Venturiaceae</taxon>
        <taxon>Venturia</taxon>
    </lineage>
</organism>
<dbReference type="EMBL" id="CP042188">
    <property type="protein sequence ID" value="QDS69830.1"/>
    <property type="molecule type" value="Genomic_DNA"/>
</dbReference>
<feature type="compositionally biased region" description="Acidic residues" evidence="1">
    <location>
        <begin position="171"/>
        <end position="189"/>
    </location>
</feature>
<name>A0A517L2G3_9PEZI</name>